<dbReference type="RefSeq" id="WP_109369305.1">
    <property type="nucleotide sequence ID" value="NZ_OOFM01000005.1"/>
</dbReference>
<dbReference type="PRINTS" id="PR01755">
    <property type="entry name" value="SECFTRNLCASE"/>
</dbReference>
<evidence type="ECO:0000313" key="15">
    <source>
        <dbReference type="EMBL" id="SPL65732.1"/>
    </source>
</evidence>
<sequence>MRTSKWVVALYSLIVVIGLIIALPNFFTQKQLDAMPSWFPKRQVTLGLDLRGGSYLVLEVDAAGLKKDRLRALLDDARSKLRAERIQPQSIRAVGDAVIVAIPDADQRAKAETALRTLISQVNTSGFGTAINDIDVNSTDNQVRLTLTEAGFNYRLDAALQQSLEIIRQRVDQVGVAEPSIQRVGSDRIVVQLPGLQDPAQLRQLLGSTAKMSFHMVADVNPNDTPPPGVTIMPDSKDANIKYPIEDQIALSGERLTDARAGFDQRTNEPIVSFRFDSLGARQFADITTKNVNRPFAIVLDGKVLSAPVIREPITGGSGQISGSFTVQDTVVLSALLRAGALPAPLTVIEERTVGPDLGGDAIKMGLVTGIIGFALVAVFIVLLYGLWGMIANVALLLHTLLTFSALSLIGATLTLPGIAGIILGIGIAVDANILINERIREETRKGLGAMAALDKGFHSAFATIVDSNVTSLISTLLLFMFGTGPVRGFAITMMLGIAISMFTDVTLVRMAMGWFVRRRKLKVLHIEPILKFAPEGTNYRFMNARFAGIGVSIVLSIASIVLFFKPGLNYGIDFKGGIQAEITTSQPADLAQLRAKLGSLELGEVALQSAGSPNEVLIRIQRQDGGEEAQTVAVNKMREAVTELDPGVKIERTEVVGPKVSGELARSGFIAVVLSALGMLVYLWWRFEWFFALGAIITLVLDTTKIVGFFALMQLDFNLTAIAALLTIIGYSVNDKVVVYDRMRENMRLYKSKPLREIIDMSINQVLVRCIYTSLVTFLCMFPMAIWGGSAVHNFAVPMLFGIVIATSSSIFIAAPILLLLGDWWQHHKEAHKPAEEKAIAQK</sequence>
<organism evidence="15 16">
    <name type="scientific">Ochrobactrum soli</name>
    <dbReference type="NCBI Taxonomy" id="2448455"/>
    <lineage>
        <taxon>Bacteria</taxon>
        <taxon>Pseudomonadati</taxon>
        <taxon>Pseudomonadota</taxon>
        <taxon>Alphaproteobacteria</taxon>
        <taxon>Hyphomicrobiales</taxon>
        <taxon>Brucellaceae</taxon>
        <taxon>Brucella/Ochrobactrum group</taxon>
        <taxon>Ochrobactrum</taxon>
    </lineage>
</organism>
<accession>A0A2P9HNS3</accession>
<evidence type="ECO:0000259" key="12">
    <source>
        <dbReference type="Pfam" id="PF02355"/>
    </source>
</evidence>
<comment type="subcellular location">
    <subcellularLocation>
        <location evidence="1 10">Cell membrane</location>
        <topology evidence="1 10">Multi-pass membrane protein</topology>
    </subcellularLocation>
</comment>
<evidence type="ECO:0000256" key="8">
    <source>
        <dbReference type="ARBA" id="ARBA00023010"/>
    </source>
</evidence>
<dbReference type="Gene3D" id="1.20.1640.10">
    <property type="entry name" value="Multidrug efflux transporter AcrB transmembrane domain"/>
    <property type="match status" value="2"/>
</dbReference>
<feature type="transmembrane region" description="Helical" evidence="10">
    <location>
        <begin position="665"/>
        <end position="686"/>
    </location>
</feature>
<feature type="transmembrane region" description="Helical" evidence="10">
    <location>
        <begin position="457"/>
        <end position="483"/>
    </location>
</feature>
<dbReference type="GO" id="GO:0065002">
    <property type="term" value="P:intracellular protein transmembrane transport"/>
    <property type="evidence" value="ECO:0007669"/>
    <property type="project" value="UniProtKB-UniRule"/>
</dbReference>
<feature type="transmembrane region" description="Helical" evidence="10">
    <location>
        <begin position="489"/>
        <end position="513"/>
    </location>
</feature>
<evidence type="ECO:0000256" key="5">
    <source>
        <dbReference type="ARBA" id="ARBA00022692"/>
    </source>
</evidence>
<feature type="domain" description="Protein translocase subunit SecDF P1" evidence="13">
    <location>
        <begin position="160"/>
        <end position="218"/>
    </location>
</feature>
<comment type="similarity">
    <text evidence="11">Belongs to the SecD/SecF family. SecF subfamily.</text>
</comment>
<comment type="caution">
    <text evidence="10">Lacks conserved residue(s) required for the propagation of feature annotation.</text>
</comment>
<evidence type="ECO:0000313" key="16">
    <source>
        <dbReference type="Proteomes" id="UP000246073"/>
    </source>
</evidence>
<feature type="transmembrane region" description="Helical" evidence="10">
    <location>
        <begin position="418"/>
        <end position="436"/>
    </location>
</feature>
<dbReference type="NCBIfam" id="NF009583">
    <property type="entry name" value="PRK13024.1-3"/>
    <property type="match status" value="1"/>
</dbReference>
<keyword evidence="8 10" id="KW-0811">Translocation</keyword>
<reference evidence="16" key="1">
    <citation type="submission" date="2017-12" db="EMBL/GenBank/DDBJ databases">
        <authorList>
            <person name="Diaz M."/>
        </authorList>
    </citation>
    <scope>NUCLEOTIDE SEQUENCE [LARGE SCALE GENOMIC DNA]</scope>
    <source>
        <strain evidence="16">FI11154</strain>
    </source>
</reference>
<dbReference type="GO" id="GO:0043952">
    <property type="term" value="P:protein transport by the Sec complex"/>
    <property type="evidence" value="ECO:0007669"/>
    <property type="project" value="UniProtKB-UniRule"/>
</dbReference>
<dbReference type="EMBL" id="OOFM01000005">
    <property type="protein sequence ID" value="SPL65732.1"/>
    <property type="molecule type" value="Genomic_DNA"/>
</dbReference>
<dbReference type="FunFam" id="1.20.1640.10:FF:000004">
    <property type="entry name" value="Protein translocase subunit SecD"/>
    <property type="match status" value="1"/>
</dbReference>
<dbReference type="Proteomes" id="UP000246073">
    <property type="component" value="Unassembled WGS sequence"/>
</dbReference>
<evidence type="ECO:0000256" key="3">
    <source>
        <dbReference type="ARBA" id="ARBA00022475"/>
    </source>
</evidence>
<dbReference type="GO" id="GO:0006605">
    <property type="term" value="P:protein targeting"/>
    <property type="evidence" value="ECO:0007669"/>
    <property type="project" value="UniProtKB-UniRule"/>
</dbReference>
<dbReference type="Pfam" id="PF02355">
    <property type="entry name" value="SecD_SecF_C"/>
    <property type="match status" value="2"/>
</dbReference>
<dbReference type="InterPro" id="IPR005791">
    <property type="entry name" value="SecD"/>
</dbReference>
<feature type="transmembrane region" description="Helical" evidence="10">
    <location>
        <begin position="800"/>
        <end position="822"/>
    </location>
</feature>
<gene>
    <name evidence="11" type="primary">secF</name>
    <name evidence="10" type="synonym">secD</name>
    <name evidence="15" type="ORF">OHAE_1599</name>
</gene>
<keyword evidence="3 10" id="KW-1003">Cell membrane</keyword>
<dbReference type="InterPro" id="IPR055344">
    <property type="entry name" value="SecD_SecF_C_bact"/>
</dbReference>
<keyword evidence="2 10" id="KW-0813">Transport</keyword>
<comment type="subunit">
    <text evidence="10">Forms a complex with SecF. Part of the essential Sec protein translocation apparatus which comprises SecA, SecYEG and auxiliary proteins SecDF-YajC and YidC.</text>
</comment>
<feature type="transmembrane region" description="Helical" evidence="10">
    <location>
        <begin position="7"/>
        <end position="27"/>
    </location>
</feature>
<dbReference type="Pfam" id="PF21760">
    <property type="entry name" value="SecD_1st"/>
    <property type="match status" value="1"/>
</dbReference>
<evidence type="ECO:0000256" key="1">
    <source>
        <dbReference type="ARBA" id="ARBA00004651"/>
    </source>
</evidence>
<dbReference type="HAMAP" id="MF_01464_B">
    <property type="entry name" value="SecF_B"/>
    <property type="match status" value="1"/>
</dbReference>
<feature type="transmembrane region" description="Helical" evidence="10">
    <location>
        <begin position="547"/>
        <end position="565"/>
    </location>
</feature>
<evidence type="ECO:0000259" key="14">
    <source>
        <dbReference type="Pfam" id="PF22599"/>
    </source>
</evidence>
<dbReference type="AlphaFoldDB" id="A0A2P9HNS3"/>
<dbReference type="InterPro" id="IPR005665">
    <property type="entry name" value="SecF_bac"/>
</dbReference>
<dbReference type="NCBIfam" id="TIGR01129">
    <property type="entry name" value="secD"/>
    <property type="match status" value="1"/>
</dbReference>
<evidence type="ECO:0000256" key="9">
    <source>
        <dbReference type="ARBA" id="ARBA00023136"/>
    </source>
</evidence>
<dbReference type="InterPro" id="IPR022813">
    <property type="entry name" value="SecD/SecF_arch_bac"/>
</dbReference>
<dbReference type="Gene3D" id="3.30.70.3400">
    <property type="match status" value="2"/>
</dbReference>
<protein>
    <recommendedName>
        <fullName evidence="10 11">Multifunctional fusion protein</fullName>
    </recommendedName>
    <domain>
        <recommendedName>
            <fullName evidence="10">Protein translocase subunit SecD</fullName>
        </recommendedName>
    </domain>
    <domain>
        <recommendedName>
            <fullName evidence="11">Protein-export membrane protein SecF</fullName>
        </recommendedName>
    </domain>
</protein>
<keyword evidence="7 10" id="KW-1133">Transmembrane helix</keyword>
<feature type="transmembrane region" description="Helical" evidence="10">
    <location>
        <begin position="718"/>
        <end position="735"/>
    </location>
</feature>
<evidence type="ECO:0000256" key="2">
    <source>
        <dbReference type="ARBA" id="ARBA00022448"/>
    </source>
</evidence>
<dbReference type="InterPro" id="IPR048634">
    <property type="entry name" value="SecD_SecF_C"/>
</dbReference>
<keyword evidence="6 10" id="KW-0653">Protein transport</keyword>
<comment type="function">
    <text evidence="10">Part of the Sec protein translocase complex. Interacts with the SecYEG preprotein conducting channel. SecDF uses the proton motive force (PMF) to complete protein translocation after the ATP-dependent function of SecA.</text>
</comment>
<dbReference type="NCBIfam" id="TIGR00916">
    <property type="entry name" value="2A0604s01"/>
    <property type="match status" value="2"/>
</dbReference>
<dbReference type="SUPFAM" id="SSF82866">
    <property type="entry name" value="Multidrug efflux transporter AcrB transmembrane domain"/>
    <property type="match status" value="2"/>
</dbReference>
<proteinExistence type="inferred from homology"/>
<dbReference type="InterPro" id="IPR054384">
    <property type="entry name" value="SecDF_P1_head"/>
</dbReference>
<keyword evidence="9 10" id="KW-0472">Membrane</keyword>
<dbReference type="GO" id="GO:0005886">
    <property type="term" value="C:plasma membrane"/>
    <property type="evidence" value="ECO:0007669"/>
    <property type="project" value="UniProtKB-SubCell"/>
</dbReference>
<comment type="similarity">
    <text evidence="10">Belongs to the SecD/SecF family. SecD subfamily.</text>
</comment>
<dbReference type="FunFam" id="3.30.1360.200:FF:000002">
    <property type="entry name" value="Preprotein translocase subunit SecD"/>
    <property type="match status" value="1"/>
</dbReference>
<dbReference type="Pfam" id="PF22599">
    <property type="entry name" value="SecDF_P1_head"/>
    <property type="match status" value="1"/>
</dbReference>
<evidence type="ECO:0000256" key="6">
    <source>
        <dbReference type="ARBA" id="ARBA00022927"/>
    </source>
</evidence>
<dbReference type="Pfam" id="PF07549">
    <property type="entry name" value="Sec_GG"/>
    <property type="match status" value="2"/>
</dbReference>
<dbReference type="PANTHER" id="PTHR30081">
    <property type="entry name" value="PROTEIN-EXPORT MEMBRANE PROTEIN SEC"/>
    <property type="match status" value="1"/>
</dbReference>
<feature type="transmembrane region" description="Helical" evidence="10">
    <location>
        <begin position="394"/>
        <end position="412"/>
    </location>
</feature>
<comment type="subunit">
    <text evidence="11">Forms a complex with SecD. Part of the essential Sec protein translocation apparatus which comprises SecA, SecYEG and auxiliary proteins SecDF-YajC and YidC.</text>
</comment>
<dbReference type="Gene3D" id="3.30.1360.200">
    <property type="match status" value="1"/>
</dbReference>
<dbReference type="NCBIfam" id="TIGR00966">
    <property type="entry name" value="transloc_SecF"/>
    <property type="match status" value="1"/>
</dbReference>
<evidence type="ECO:0000256" key="7">
    <source>
        <dbReference type="ARBA" id="ARBA00022989"/>
    </source>
</evidence>
<evidence type="ECO:0000256" key="4">
    <source>
        <dbReference type="ARBA" id="ARBA00022519"/>
    </source>
</evidence>
<dbReference type="HAMAP" id="MF_01463_B">
    <property type="entry name" value="SecD_B"/>
    <property type="match status" value="1"/>
</dbReference>
<name>A0A2P9HNS3_9HYPH</name>
<feature type="transmembrane region" description="Helical" evidence="10">
    <location>
        <begin position="767"/>
        <end position="788"/>
    </location>
</feature>
<dbReference type="InterPro" id="IPR048631">
    <property type="entry name" value="SecD_1st"/>
</dbReference>
<dbReference type="InterPro" id="IPR022646">
    <property type="entry name" value="SecD/SecF_CS"/>
</dbReference>
<feature type="domain" description="Protein export membrane protein SecD/SecF C-terminal" evidence="12">
    <location>
        <begin position="639"/>
        <end position="823"/>
    </location>
</feature>
<evidence type="ECO:0000256" key="10">
    <source>
        <dbReference type="HAMAP-Rule" id="MF_01463"/>
    </source>
</evidence>
<feature type="domain" description="SecDF P1 head subdomain" evidence="14">
    <location>
        <begin position="233"/>
        <end position="344"/>
    </location>
</feature>
<keyword evidence="5 10" id="KW-0812">Transmembrane</keyword>
<evidence type="ECO:0000256" key="11">
    <source>
        <dbReference type="HAMAP-Rule" id="MF_01464"/>
    </source>
</evidence>
<evidence type="ECO:0000259" key="13">
    <source>
        <dbReference type="Pfam" id="PF21760"/>
    </source>
</evidence>
<dbReference type="GO" id="GO:0015450">
    <property type="term" value="F:protein-transporting ATPase activity"/>
    <property type="evidence" value="ECO:0007669"/>
    <property type="project" value="InterPro"/>
</dbReference>
<feature type="transmembrane region" description="Helical" evidence="10">
    <location>
        <begin position="365"/>
        <end position="387"/>
    </location>
</feature>
<feature type="transmembrane region" description="Helical" evidence="10">
    <location>
        <begin position="691"/>
        <end position="712"/>
    </location>
</feature>
<dbReference type="InterPro" id="IPR022645">
    <property type="entry name" value="SecD/SecF_bac"/>
</dbReference>
<feature type="domain" description="Protein export membrane protein SecD/SecF C-terminal" evidence="12">
    <location>
        <begin position="347"/>
        <end position="504"/>
    </location>
</feature>
<keyword evidence="4" id="KW-0997">Cell inner membrane</keyword>
<dbReference type="PANTHER" id="PTHR30081:SF1">
    <property type="entry name" value="PROTEIN TRANSLOCASE SUBUNIT SECD"/>
    <property type="match status" value="1"/>
</dbReference>